<name>A0ABY5DSV2_9ACTN</name>
<dbReference type="Gene3D" id="3.90.25.10">
    <property type="entry name" value="UDP-galactose 4-epimerase, domain 1"/>
    <property type="match status" value="1"/>
</dbReference>
<dbReference type="Gene3D" id="3.40.50.720">
    <property type="entry name" value="NAD(P)-binding Rossmann-like Domain"/>
    <property type="match status" value="1"/>
</dbReference>
<reference evidence="3 4" key="1">
    <citation type="submission" date="2022-06" db="EMBL/GenBank/DDBJ databases">
        <title>Paraconexibacter antarcticus.</title>
        <authorList>
            <person name="Kim C.S."/>
        </authorList>
    </citation>
    <scope>NUCLEOTIDE SEQUENCE [LARGE SCALE GENOMIC DNA]</scope>
    <source>
        <strain evidence="3 4">02-257</strain>
    </source>
</reference>
<accession>A0ABY5DSV2</accession>
<comment type="similarity">
    <text evidence="1">Belongs to the NAD(P)-dependent epimerase/dehydratase family.</text>
</comment>
<evidence type="ECO:0000313" key="3">
    <source>
        <dbReference type="EMBL" id="UTI63807.1"/>
    </source>
</evidence>
<organism evidence="3 4">
    <name type="scientific">Paraconexibacter antarcticus</name>
    <dbReference type="NCBI Taxonomy" id="2949664"/>
    <lineage>
        <taxon>Bacteria</taxon>
        <taxon>Bacillati</taxon>
        <taxon>Actinomycetota</taxon>
        <taxon>Thermoleophilia</taxon>
        <taxon>Solirubrobacterales</taxon>
        <taxon>Paraconexibacteraceae</taxon>
        <taxon>Paraconexibacter</taxon>
    </lineage>
</organism>
<dbReference type="Pfam" id="PF01370">
    <property type="entry name" value="Epimerase"/>
    <property type="match status" value="1"/>
</dbReference>
<dbReference type="SUPFAM" id="SSF51735">
    <property type="entry name" value="NAD(P)-binding Rossmann-fold domains"/>
    <property type="match status" value="1"/>
</dbReference>
<feature type="domain" description="NAD-dependent epimerase/dehydratase" evidence="2">
    <location>
        <begin position="3"/>
        <end position="241"/>
    </location>
</feature>
<dbReference type="InterPro" id="IPR036291">
    <property type="entry name" value="NAD(P)-bd_dom_sf"/>
</dbReference>
<dbReference type="PANTHER" id="PTHR43000">
    <property type="entry name" value="DTDP-D-GLUCOSE 4,6-DEHYDRATASE-RELATED"/>
    <property type="match status" value="1"/>
</dbReference>
<gene>
    <name evidence="3" type="ORF">NBH00_20990</name>
</gene>
<keyword evidence="4" id="KW-1185">Reference proteome</keyword>
<dbReference type="Proteomes" id="UP001056035">
    <property type="component" value="Chromosome"/>
</dbReference>
<evidence type="ECO:0000259" key="2">
    <source>
        <dbReference type="Pfam" id="PF01370"/>
    </source>
</evidence>
<evidence type="ECO:0000256" key="1">
    <source>
        <dbReference type="ARBA" id="ARBA00007637"/>
    </source>
</evidence>
<sequence length="315" mass="32943">MRVLVTGGAGFIGSHLTDALIARSDEVTVVDNLTTGDEANLAGALAGGAVLDVVDIRDADALGAVFERARPELVFHLAAQADVRKSIEDPAFDASVNVIGTINVLEAARAVGVQRVVNTSTGGGIYGDVDVIPTPETVDPKPMGAYGQSKQCAEQYCAWAQRLHGLSTVSVRYGNVYGPRQNPAADAGVIAIFCGRALSGRPATIYGDGTQTRDYIYVADIVAANLLAAEHPDAHGSYNIGTEVESTVLDLVDALRECLPAGTAFTPELADARLGELQRSALDATRARTELGFAAEVSLADGMRRTYEAMAATHA</sequence>
<dbReference type="InterPro" id="IPR001509">
    <property type="entry name" value="Epimerase_deHydtase"/>
</dbReference>
<protein>
    <submittedName>
        <fullName evidence="3">NAD-dependent epimerase/dehydratase family protein</fullName>
    </submittedName>
</protein>
<evidence type="ECO:0000313" key="4">
    <source>
        <dbReference type="Proteomes" id="UP001056035"/>
    </source>
</evidence>
<proteinExistence type="inferred from homology"/>
<dbReference type="EMBL" id="CP098502">
    <property type="protein sequence ID" value="UTI63807.1"/>
    <property type="molecule type" value="Genomic_DNA"/>
</dbReference>
<dbReference type="RefSeq" id="WP_254570528.1">
    <property type="nucleotide sequence ID" value="NZ_CP098502.1"/>
</dbReference>